<keyword evidence="2" id="KW-0472">Membrane</keyword>
<protein>
    <submittedName>
        <fullName evidence="3">Uncharacterized protein</fullName>
    </submittedName>
</protein>
<feature type="region of interest" description="Disordered" evidence="1">
    <location>
        <begin position="1"/>
        <end position="29"/>
    </location>
</feature>
<proteinExistence type="predicted"/>
<evidence type="ECO:0000256" key="2">
    <source>
        <dbReference type="SAM" id="Phobius"/>
    </source>
</evidence>
<keyword evidence="2" id="KW-0812">Transmembrane</keyword>
<dbReference type="AlphaFoldDB" id="A0A381XSF7"/>
<accession>A0A381XSF7</accession>
<name>A0A381XSF7_9ZZZZ</name>
<evidence type="ECO:0000313" key="3">
    <source>
        <dbReference type="EMBL" id="SVA67183.1"/>
    </source>
</evidence>
<feature type="transmembrane region" description="Helical" evidence="2">
    <location>
        <begin position="36"/>
        <end position="54"/>
    </location>
</feature>
<organism evidence="3">
    <name type="scientific">marine metagenome</name>
    <dbReference type="NCBI Taxonomy" id="408172"/>
    <lineage>
        <taxon>unclassified sequences</taxon>
        <taxon>metagenomes</taxon>
        <taxon>ecological metagenomes</taxon>
    </lineage>
</organism>
<sequence>MNLQRFKNLQKPAPRSHSEQANGDFTKPDGDFETRIALIIMISLIIVGIIYGYVI</sequence>
<gene>
    <name evidence="3" type="ORF">METZ01_LOCUS120037</name>
</gene>
<reference evidence="3" key="1">
    <citation type="submission" date="2018-05" db="EMBL/GenBank/DDBJ databases">
        <authorList>
            <person name="Lanie J.A."/>
            <person name="Ng W.-L."/>
            <person name="Kazmierczak K.M."/>
            <person name="Andrzejewski T.M."/>
            <person name="Davidsen T.M."/>
            <person name="Wayne K.J."/>
            <person name="Tettelin H."/>
            <person name="Glass J.I."/>
            <person name="Rusch D."/>
            <person name="Podicherti R."/>
            <person name="Tsui H.-C.T."/>
            <person name="Winkler M.E."/>
        </authorList>
    </citation>
    <scope>NUCLEOTIDE SEQUENCE</scope>
</reference>
<dbReference type="EMBL" id="UINC01016064">
    <property type="protein sequence ID" value="SVA67183.1"/>
    <property type="molecule type" value="Genomic_DNA"/>
</dbReference>
<evidence type="ECO:0000256" key="1">
    <source>
        <dbReference type="SAM" id="MobiDB-lite"/>
    </source>
</evidence>
<keyword evidence="2" id="KW-1133">Transmembrane helix</keyword>